<feature type="domain" description="F-box" evidence="4">
    <location>
        <begin position="67"/>
        <end position="114"/>
    </location>
</feature>
<dbReference type="InterPro" id="IPR042627">
    <property type="entry name" value="FBXW2"/>
</dbReference>
<protein>
    <recommendedName>
        <fullName evidence="4">F-box domain-containing protein</fullName>
    </recommendedName>
</protein>
<dbReference type="Gene3D" id="2.130.10.10">
    <property type="entry name" value="YVTN repeat-like/Quinoprotein amine dehydrogenase"/>
    <property type="match status" value="1"/>
</dbReference>
<organism evidence="5 6">
    <name type="scientific">Cryptotermes secundus</name>
    <dbReference type="NCBI Taxonomy" id="105785"/>
    <lineage>
        <taxon>Eukaryota</taxon>
        <taxon>Metazoa</taxon>
        <taxon>Ecdysozoa</taxon>
        <taxon>Arthropoda</taxon>
        <taxon>Hexapoda</taxon>
        <taxon>Insecta</taxon>
        <taxon>Pterygota</taxon>
        <taxon>Neoptera</taxon>
        <taxon>Polyneoptera</taxon>
        <taxon>Dictyoptera</taxon>
        <taxon>Blattodea</taxon>
        <taxon>Blattoidea</taxon>
        <taxon>Termitoidae</taxon>
        <taxon>Kalotermitidae</taxon>
        <taxon>Cryptotermitinae</taxon>
        <taxon>Cryptotermes</taxon>
    </lineage>
</organism>
<dbReference type="PROSITE" id="PS50082">
    <property type="entry name" value="WD_REPEATS_2"/>
    <property type="match status" value="1"/>
</dbReference>
<evidence type="ECO:0000256" key="1">
    <source>
        <dbReference type="ARBA" id="ARBA00022574"/>
    </source>
</evidence>
<name>A0A2J7R522_9NEOP</name>
<dbReference type="AlphaFoldDB" id="A0A2J7R522"/>
<reference evidence="5 6" key="1">
    <citation type="submission" date="2017-12" db="EMBL/GenBank/DDBJ databases">
        <title>Hemimetabolous genomes reveal molecular basis of termite eusociality.</title>
        <authorList>
            <person name="Harrison M.C."/>
            <person name="Jongepier E."/>
            <person name="Robertson H.M."/>
            <person name="Arning N."/>
            <person name="Bitard-Feildel T."/>
            <person name="Chao H."/>
            <person name="Childers C.P."/>
            <person name="Dinh H."/>
            <person name="Doddapaneni H."/>
            <person name="Dugan S."/>
            <person name="Gowin J."/>
            <person name="Greiner C."/>
            <person name="Han Y."/>
            <person name="Hu H."/>
            <person name="Hughes D.S.T."/>
            <person name="Huylmans A.-K."/>
            <person name="Kemena C."/>
            <person name="Kremer L.P.M."/>
            <person name="Lee S.L."/>
            <person name="Lopez-Ezquerra A."/>
            <person name="Mallet L."/>
            <person name="Monroy-Kuhn J.M."/>
            <person name="Moser A."/>
            <person name="Murali S.C."/>
            <person name="Muzny D.M."/>
            <person name="Otani S."/>
            <person name="Piulachs M.-D."/>
            <person name="Poelchau M."/>
            <person name="Qu J."/>
            <person name="Schaub F."/>
            <person name="Wada-Katsumata A."/>
            <person name="Worley K.C."/>
            <person name="Xie Q."/>
            <person name="Ylla G."/>
            <person name="Poulsen M."/>
            <person name="Gibbs R.A."/>
            <person name="Schal C."/>
            <person name="Richards S."/>
            <person name="Belles X."/>
            <person name="Korb J."/>
            <person name="Bornberg-Bauer E."/>
        </authorList>
    </citation>
    <scope>NUCLEOTIDE SEQUENCE [LARGE SCALE GENOMIC DNA]</scope>
    <source>
        <tissue evidence="5">Whole body</tissue>
    </source>
</reference>
<dbReference type="SMART" id="SM00320">
    <property type="entry name" value="WD40"/>
    <property type="match status" value="3"/>
</dbReference>
<dbReference type="InParanoid" id="A0A2J7R522"/>
<evidence type="ECO:0000313" key="6">
    <source>
        <dbReference type="Proteomes" id="UP000235965"/>
    </source>
</evidence>
<evidence type="ECO:0000313" key="5">
    <source>
        <dbReference type="EMBL" id="PNF35931.1"/>
    </source>
</evidence>
<dbReference type="SUPFAM" id="SSF50978">
    <property type="entry name" value="WD40 repeat-like"/>
    <property type="match status" value="1"/>
</dbReference>
<dbReference type="PROSITE" id="PS50181">
    <property type="entry name" value="FBOX"/>
    <property type="match status" value="1"/>
</dbReference>
<comment type="caution">
    <text evidence="5">The sequence shown here is derived from an EMBL/GenBank/DDBJ whole genome shotgun (WGS) entry which is preliminary data.</text>
</comment>
<dbReference type="PANTHER" id="PTHR44436:SF1">
    <property type="entry name" value="F-BOX_WD REPEAT-CONTAINING PROTEIN 2"/>
    <property type="match status" value="1"/>
</dbReference>
<proteinExistence type="predicted"/>
<evidence type="ECO:0000256" key="3">
    <source>
        <dbReference type="PROSITE-ProRule" id="PRU00221"/>
    </source>
</evidence>
<dbReference type="Pfam" id="PF12937">
    <property type="entry name" value="F-box-like"/>
    <property type="match status" value="1"/>
</dbReference>
<dbReference type="EMBL" id="NEVH01007395">
    <property type="protein sequence ID" value="PNF35931.1"/>
    <property type="molecule type" value="Genomic_DNA"/>
</dbReference>
<evidence type="ECO:0000256" key="2">
    <source>
        <dbReference type="ARBA" id="ARBA00022737"/>
    </source>
</evidence>
<dbReference type="PROSITE" id="PS50294">
    <property type="entry name" value="WD_REPEATS_REGION"/>
    <property type="match status" value="1"/>
</dbReference>
<dbReference type="OrthoDB" id="8187000at2759"/>
<dbReference type="SMART" id="SM00256">
    <property type="entry name" value="FBOX"/>
    <property type="match status" value="1"/>
</dbReference>
<accession>A0A2J7R522</accession>
<dbReference type="Gene3D" id="1.20.1280.50">
    <property type="match status" value="1"/>
</dbReference>
<dbReference type="InterPro" id="IPR036322">
    <property type="entry name" value="WD40_repeat_dom_sf"/>
</dbReference>
<dbReference type="InterPro" id="IPR001680">
    <property type="entry name" value="WD40_rpt"/>
</dbReference>
<dbReference type="SUPFAM" id="SSF81383">
    <property type="entry name" value="F-box domain"/>
    <property type="match status" value="1"/>
</dbReference>
<gene>
    <name evidence="5" type="ORF">B7P43_G03536</name>
</gene>
<dbReference type="InterPro" id="IPR015943">
    <property type="entry name" value="WD40/YVTN_repeat-like_dom_sf"/>
</dbReference>
<dbReference type="InterPro" id="IPR001810">
    <property type="entry name" value="F-box_dom"/>
</dbReference>
<keyword evidence="1 3" id="KW-0853">WD repeat</keyword>
<dbReference type="Proteomes" id="UP000235965">
    <property type="component" value="Unassembled WGS sequence"/>
</dbReference>
<keyword evidence="2" id="KW-0677">Repeat</keyword>
<feature type="repeat" description="WD" evidence="3">
    <location>
        <begin position="243"/>
        <end position="284"/>
    </location>
</feature>
<dbReference type="PANTHER" id="PTHR44436">
    <property type="entry name" value="F-BOX/WD REPEAT-CONTAINING PROTEIN 2"/>
    <property type="match status" value="1"/>
</dbReference>
<keyword evidence="6" id="KW-1185">Reference proteome</keyword>
<dbReference type="STRING" id="105785.A0A2J7R522"/>
<dbReference type="InterPro" id="IPR036047">
    <property type="entry name" value="F-box-like_dom_sf"/>
</dbReference>
<sequence length="508" mass="57050">MMENAGTSSVVNTHEKEKFQKWLCVVTEAFKVLSPEQQLTTFYTLLHQCSPNQRYNFSKQISGILCQDILISLPTELLEKVCHYIDAKSLVSACCVSKEWNGLISSLSEVWYRKCYQMGIGLMKQDAVNWKTLCLAALKQIEGLHTGSAFHHRDIRASCLSLEQITGLDYCDGFLIASADDQVGIWRTDDYELIGLFSVPKRISCLKVQDAKMLAFGHSSGHITTWNLDICKESCRASLCWEYYGHTGVIMSISLSTDIDLILTGATDFMAKVWCLSTGSLVKTLSCHSHWVIQVTLLPTLDCLNSRTLYKGKHSLLTKTRDHIRIFSWPKESKNGKIFGDMNEVEKSVIEIPLNPVHNFYTPGCYVQHGKVSYVKQSMVKDDEDGNAEIVCESLATRTRVCEVYLREKVRKLLAIGEKFALILLPHSRTNKYNLLVIDMSSGNAIGGCHLPHSSSTTPDLAQIVVGETGWLDGLEQLKPNDMVIALGMLNGQIRVVKWQDHRDRLTG</sequence>
<evidence type="ECO:0000259" key="4">
    <source>
        <dbReference type="PROSITE" id="PS50181"/>
    </source>
</evidence>